<evidence type="ECO:0000313" key="1">
    <source>
        <dbReference type="EMBL" id="ACE05322.1"/>
    </source>
</evidence>
<dbReference type="STRING" id="331678.Cphamn1_2427"/>
<accession>B3EPT2</accession>
<dbReference type="AlphaFoldDB" id="B3EPT2"/>
<sequence>MRLIAVTVSAPLIRSGSFTVIDRFENLQVQYNETPELVELALHFESV</sequence>
<gene>
    <name evidence="1" type="ordered locus">Cphamn1_2427</name>
</gene>
<dbReference type="EMBL" id="CP001101">
    <property type="protein sequence ID" value="ACE05322.1"/>
    <property type="molecule type" value="Genomic_DNA"/>
</dbReference>
<organism evidence="1">
    <name type="scientific">Chlorobium phaeobacteroides (strain BS1)</name>
    <dbReference type="NCBI Taxonomy" id="331678"/>
    <lineage>
        <taxon>Bacteria</taxon>
        <taxon>Pseudomonadati</taxon>
        <taxon>Chlorobiota</taxon>
        <taxon>Chlorobiia</taxon>
        <taxon>Chlorobiales</taxon>
        <taxon>Chlorobiaceae</taxon>
        <taxon>Chlorobium/Pelodictyon group</taxon>
        <taxon>Chlorobium</taxon>
    </lineage>
</organism>
<name>B3EPT2_CHLPB</name>
<dbReference type="HOGENOM" id="CLU_3166126_0_0_10"/>
<protein>
    <submittedName>
        <fullName evidence="1">Uncharacterized protein</fullName>
    </submittedName>
</protein>
<dbReference type="KEGG" id="cpb:Cphamn1_2427"/>
<reference evidence="1" key="1">
    <citation type="submission" date="2008-06" db="EMBL/GenBank/DDBJ databases">
        <title>Complete sequence of Chlorobium phaeobacteroides BS1.</title>
        <authorList>
            <consortium name="US DOE Joint Genome Institute"/>
            <person name="Lucas S."/>
            <person name="Copeland A."/>
            <person name="Lapidus A."/>
            <person name="Glavina del Rio T."/>
            <person name="Dalin E."/>
            <person name="Tice H."/>
            <person name="Bruce D."/>
            <person name="Goodwin L."/>
            <person name="Pitluck S."/>
            <person name="Schmutz J."/>
            <person name="Larimer F."/>
            <person name="Land M."/>
            <person name="Hauser L."/>
            <person name="Kyrpides N."/>
            <person name="Ovchinnikova G."/>
            <person name="Li T."/>
            <person name="Liu Z."/>
            <person name="Zhao F."/>
            <person name="Overmann J."/>
            <person name="Bryant D.A."/>
            <person name="Richardson P."/>
        </authorList>
    </citation>
    <scope>NUCLEOTIDE SEQUENCE [LARGE SCALE GENOMIC DNA]</scope>
    <source>
        <strain evidence="1">BS1</strain>
    </source>
</reference>
<proteinExistence type="predicted"/>